<dbReference type="RefSeq" id="WP_110438614.1">
    <property type="nucleotide sequence ID" value="NZ_CP033087.1"/>
</dbReference>
<evidence type="ECO:0000256" key="1">
    <source>
        <dbReference type="ARBA" id="ARBA00010282"/>
    </source>
</evidence>
<keyword evidence="4" id="KW-1185">Reference proteome</keyword>
<proteinExistence type="inferred from homology"/>
<dbReference type="GeneID" id="83703259"/>
<protein>
    <submittedName>
        <fullName evidence="3">Fe-S cluster assembly protein SufE</fullName>
    </submittedName>
</protein>
<dbReference type="Pfam" id="PF02657">
    <property type="entry name" value="SufE"/>
    <property type="match status" value="1"/>
</dbReference>
<feature type="domain" description="Fe-S metabolism associated" evidence="2">
    <location>
        <begin position="22"/>
        <end position="140"/>
    </location>
</feature>
<dbReference type="Proteomes" id="UP000247565">
    <property type="component" value="Unassembled WGS sequence"/>
</dbReference>
<dbReference type="OrthoDB" id="9799320at2"/>
<reference evidence="3 4" key="1">
    <citation type="submission" date="2018-05" db="EMBL/GenBank/DDBJ databases">
        <title>Reference genomes for bee gut microbiota database.</title>
        <authorList>
            <person name="Ellegaard K.M."/>
        </authorList>
    </citation>
    <scope>NUCLEOTIDE SEQUENCE [LARGE SCALE GENOMIC DNA]</scope>
    <source>
        <strain evidence="3 4">ESL0284</strain>
    </source>
</reference>
<gene>
    <name evidence="3" type="ORF">DK869_02075</name>
</gene>
<evidence type="ECO:0000313" key="3">
    <source>
        <dbReference type="EMBL" id="PXZ02096.1"/>
    </source>
</evidence>
<dbReference type="EMBL" id="QGLT01000001">
    <property type="protein sequence ID" value="PXZ02096.1"/>
    <property type="molecule type" value="Genomic_DNA"/>
</dbReference>
<comment type="caution">
    <text evidence="3">The sequence shown here is derived from an EMBL/GenBank/DDBJ whole genome shotgun (WGS) entry which is preliminary data.</text>
</comment>
<dbReference type="InterPro" id="IPR003808">
    <property type="entry name" value="Fe-S_metab-assoc_dom"/>
</dbReference>
<organism evidence="3 4">
    <name type="scientific">Commensalibacter melissae</name>
    <dbReference type="NCBI Taxonomy" id="2070537"/>
    <lineage>
        <taxon>Bacteria</taxon>
        <taxon>Pseudomonadati</taxon>
        <taxon>Pseudomonadota</taxon>
        <taxon>Alphaproteobacteria</taxon>
        <taxon>Acetobacterales</taxon>
        <taxon>Acetobacteraceae</taxon>
    </lineage>
</organism>
<dbReference type="SUPFAM" id="SSF82649">
    <property type="entry name" value="SufE/NifU"/>
    <property type="match status" value="1"/>
</dbReference>
<sequence>MSGSFILPEEQSAVEAIDAIRDEFDLFDDWTQRYRYLIELGNNLPAFPVEWQNDKFRVVGCQSQVWLNYSREGNKYYFAGSSDAVIVKGLIALLLRIYSGRTAEEILKIDPEFVKDLGLAGALSANRSNGVMSMVKAIQHIASR</sequence>
<dbReference type="PANTHER" id="PTHR43597">
    <property type="entry name" value="SULFUR ACCEPTOR PROTEIN CSDE"/>
    <property type="match status" value="1"/>
</dbReference>
<dbReference type="PANTHER" id="PTHR43597:SF5">
    <property type="entry name" value="SUFE-LIKE PROTEIN 2, CHLOROPLASTIC"/>
    <property type="match status" value="1"/>
</dbReference>
<accession>A0A318N3N0</accession>
<evidence type="ECO:0000313" key="4">
    <source>
        <dbReference type="Proteomes" id="UP000247565"/>
    </source>
</evidence>
<comment type="similarity">
    <text evidence="1">Belongs to the SufE family.</text>
</comment>
<dbReference type="AlphaFoldDB" id="A0A318N3N0"/>
<dbReference type="Gene3D" id="3.90.1010.10">
    <property type="match status" value="1"/>
</dbReference>
<evidence type="ECO:0000259" key="2">
    <source>
        <dbReference type="Pfam" id="PF02657"/>
    </source>
</evidence>
<name>A0A318N3N0_9PROT</name>